<dbReference type="AlphaFoldDB" id="A0A1M4ZFB0"/>
<keyword evidence="1 2" id="KW-0732">Signal</keyword>
<proteinExistence type="predicted"/>
<gene>
    <name evidence="4" type="ORF">SAMN04487965_1529</name>
</gene>
<protein>
    <submittedName>
        <fullName evidence="4">Outer membrane protein beta-barrel domain-containing protein</fullName>
    </submittedName>
</protein>
<evidence type="ECO:0000256" key="2">
    <source>
        <dbReference type="SAM" id="SignalP"/>
    </source>
</evidence>
<dbReference type="Gene3D" id="2.40.160.20">
    <property type="match status" value="1"/>
</dbReference>
<evidence type="ECO:0000313" key="4">
    <source>
        <dbReference type="EMBL" id="SHF16648.1"/>
    </source>
</evidence>
<dbReference type="InterPro" id="IPR011250">
    <property type="entry name" value="OMP/PagP_B-barrel"/>
</dbReference>
<evidence type="ECO:0000313" key="5">
    <source>
        <dbReference type="Proteomes" id="UP000184170"/>
    </source>
</evidence>
<dbReference type="STRING" id="494016.SAMN04487965_1529"/>
<dbReference type="Pfam" id="PF13505">
    <property type="entry name" value="OMP_b-brl"/>
    <property type="match status" value="1"/>
</dbReference>
<organism evidence="4 5">
    <name type="scientific">Microbulbifer donghaiensis</name>
    <dbReference type="NCBI Taxonomy" id="494016"/>
    <lineage>
        <taxon>Bacteria</taxon>
        <taxon>Pseudomonadati</taxon>
        <taxon>Pseudomonadota</taxon>
        <taxon>Gammaproteobacteria</taxon>
        <taxon>Cellvibrionales</taxon>
        <taxon>Microbulbiferaceae</taxon>
        <taxon>Microbulbifer</taxon>
    </lineage>
</organism>
<dbReference type="InterPro" id="IPR027385">
    <property type="entry name" value="Beta-barrel_OMP"/>
</dbReference>
<accession>A0A1M4ZFB0</accession>
<feature type="signal peptide" evidence="2">
    <location>
        <begin position="1"/>
        <end position="21"/>
    </location>
</feature>
<dbReference type="SUPFAM" id="SSF56925">
    <property type="entry name" value="OMPA-like"/>
    <property type="match status" value="1"/>
</dbReference>
<keyword evidence="5" id="KW-1185">Reference proteome</keyword>
<name>A0A1M4ZFB0_9GAMM</name>
<evidence type="ECO:0000256" key="1">
    <source>
        <dbReference type="ARBA" id="ARBA00022729"/>
    </source>
</evidence>
<feature type="domain" description="Outer membrane protein beta-barrel" evidence="3">
    <location>
        <begin position="8"/>
        <end position="149"/>
    </location>
</feature>
<dbReference type="EMBL" id="FQVA01000001">
    <property type="protein sequence ID" value="SHF16648.1"/>
    <property type="molecule type" value="Genomic_DNA"/>
</dbReference>
<evidence type="ECO:0000259" key="3">
    <source>
        <dbReference type="Pfam" id="PF13505"/>
    </source>
</evidence>
<sequence length="162" mass="17405">MRKIAKGVAALALVCSSAATAEGGYWGATVGLMDIDQNNVDSPLNVGLRGGYTLPSGWGFEAEYTNSLISGDADVFDRDVDVDVQTLAGYGTYRTYGDLYFKGRLGLLYEDVSVGRFSEDDTGISLGAGVGFNYTPNTNVELEYTMIEEDIGFWSGTVTLNF</sequence>
<reference evidence="5" key="1">
    <citation type="submission" date="2016-11" db="EMBL/GenBank/DDBJ databases">
        <authorList>
            <person name="Varghese N."/>
            <person name="Submissions S."/>
        </authorList>
    </citation>
    <scope>NUCLEOTIDE SEQUENCE [LARGE SCALE GENOMIC DNA]</scope>
    <source>
        <strain evidence="5">CGMCC 1.7063</strain>
    </source>
</reference>
<dbReference type="RefSeq" id="WP_073273294.1">
    <property type="nucleotide sequence ID" value="NZ_FQVA01000001.1"/>
</dbReference>
<feature type="chain" id="PRO_5012702666" evidence="2">
    <location>
        <begin position="22"/>
        <end position="162"/>
    </location>
</feature>
<dbReference type="Proteomes" id="UP000184170">
    <property type="component" value="Unassembled WGS sequence"/>
</dbReference>
<dbReference type="OrthoDB" id="5735888at2"/>